<organism evidence="1 2">
    <name type="scientific">Chryseobacterium takakiae</name>
    <dbReference type="NCBI Taxonomy" id="1302685"/>
    <lineage>
        <taxon>Bacteria</taxon>
        <taxon>Pseudomonadati</taxon>
        <taxon>Bacteroidota</taxon>
        <taxon>Flavobacteriia</taxon>
        <taxon>Flavobacteriales</taxon>
        <taxon>Weeksellaceae</taxon>
        <taxon>Chryseobacterium group</taxon>
        <taxon>Chryseobacterium</taxon>
    </lineage>
</organism>
<evidence type="ECO:0000313" key="1">
    <source>
        <dbReference type="EMBL" id="SHF01948.1"/>
    </source>
</evidence>
<name>A0A1M4Y8D5_9FLAO</name>
<evidence type="ECO:0000313" key="2">
    <source>
        <dbReference type="Proteomes" id="UP000184236"/>
    </source>
</evidence>
<dbReference type="EMBL" id="FQVO01000007">
    <property type="protein sequence ID" value="SHF01948.1"/>
    <property type="molecule type" value="Genomic_DNA"/>
</dbReference>
<keyword evidence="2" id="KW-1185">Reference proteome</keyword>
<proteinExistence type="predicted"/>
<protein>
    <recommendedName>
        <fullName evidence="3">YD repeat-containing protein</fullName>
    </recommendedName>
</protein>
<accession>A0A1M4Y8D5</accession>
<reference evidence="2" key="1">
    <citation type="submission" date="2016-11" db="EMBL/GenBank/DDBJ databases">
        <authorList>
            <person name="Varghese N."/>
            <person name="Submissions S."/>
        </authorList>
    </citation>
    <scope>NUCLEOTIDE SEQUENCE [LARGE SCALE GENOMIC DNA]</scope>
    <source>
        <strain evidence="2">DSM 26898</strain>
    </source>
</reference>
<sequence length="1125" mass="127456">MMKKIIRIVFSILPIICIGQNKDYVQNIVPQTPEVSSLLKSFETPVSLSTGIPNISIPIYTIKEGDISLDLALSYNSSGISVGEKATWVGLGWNLPISTLVRNVRQVPDDIAHGFFYENQYTVNNVYNEKLSQEANNTGWEMVLPTNSNNQYHAGLLDLESDDYRVTLPDGKTINFMVNQERDGNNPVGQFVQFPNSDYKIQYNQTNGGWTFISPLGYKYLYIKGNQINFSHTYSIGGNSIGTLPNGNQTVYSNSWVISKIISPTGKEINFEYDSVFYDDCEFVNQTKTVAYDPSLSGMGDGRNTVFTNYGRTKGYNFFIKRVYGNFGEIMFNKSGRLDYLNYGRKLDNVEIKNAGRLINKISFSYTYKESVVSSPVYSCNRYENTSEIGKRLQLNKVTFHTETGIPYSYTLNYNSTLLPHRFSYARDWWGYYNGKDSNGGLTPSIDLVLEEDNNRDVNEEYSKANILEEIIYPTGGKTKFFFENNKGIDYNNSWGVGDEFHNIIPYQIKSKHFSTNENITNQLYKTYTVPVGVNINNLTNYQNLVLKIDTNTSKCLYGENSLPLSGSCSIYYSIINSNNEIIVPKTLLYNTSRTLQVPYNKLTSENKLKVELYLGNNNGGGLGQYFDVNTDEATVDLSWKELDNAKGKYINQVGFEVPFGGLRVSKIENYDSNNNVSYITNYTYKDDEGIESGISNFHIDFLQSVPGKDFVTSQSRFPMQNSKGNSIEYLKATVEEKNILNGENKIISHYFKNNNVLGNFLGSCYFGNFEGQAPMSSASIPCYQYPLNGYEILTKSISYDEEKMNYNFDFSTQSKNQKKVYGIDYDRVKKPQDFKYASYNDGYHPQTFLGIEYFYYKFKNFDELPHEFSAVRKDFVGNKTLTTNTKYIYSNPVHYQLSSQQTISPDGSITQTTYQYAHEKNNQKLINANMIGIPLETTVLKKQNAAETGKTISRTETKYDNAANLLPSSVVSYDLQNTASTEITYNQYDSKGNLQQYTTKDGIPTAIIWGYNQTQPIAKIVGATYAQVSSLAAAIISASDLDASNPSNEATLITALDNFRKDSTMANYQITTYTYDPLIGVTTITPPSGIREVYLYDTANRLKEIRENSATGKLLKEFKYNYKN</sequence>
<dbReference type="Gene3D" id="2.180.10.10">
    <property type="entry name" value="RHS repeat-associated core"/>
    <property type="match status" value="1"/>
</dbReference>
<evidence type="ECO:0008006" key="3">
    <source>
        <dbReference type="Google" id="ProtNLM"/>
    </source>
</evidence>
<dbReference type="Proteomes" id="UP000184236">
    <property type="component" value="Unassembled WGS sequence"/>
</dbReference>
<dbReference type="STRING" id="1302685.SAMN05444408_107180"/>
<dbReference type="AlphaFoldDB" id="A0A1M4Y8D5"/>
<gene>
    <name evidence="1" type="ORF">SAMN05444408_107180</name>
</gene>